<name>A0ABS0VQ11_PSEVE</name>
<evidence type="ECO:0000313" key="3">
    <source>
        <dbReference type="Proteomes" id="UP000614123"/>
    </source>
</evidence>
<reference evidence="2 3" key="1">
    <citation type="submission" date="2020-12" db="EMBL/GenBank/DDBJ databases">
        <title>Comparative genomic insights into the epidemiology and virulence of plant pathogenic Pseudomonads from Turkey.</title>
        <authorList>
            <person name="Dillon M."/>
            <person name="Ruiz-Bedoya T."/>
            <person name="Bendalovic-Torma C."/>
            <person name="Guttman K.M."/>
            <person name="Kwak H."/>
            <person name="Middleton M.A."/>
            <person name="Wang P.W."/>
            <person name="Horuz S."/>
            <person name="Aysan Y."/>
            <person name="Guttman D.S."/>
        </authorList>
    </citation>
    <scope>NUCLEOTIDE SEQUENCE [LARGE SCALE GENOMIC DNA]</scope>
    <source>
        <strain evidence="2 3">S4_EA_3a</strain>
    </source>
</reference>
<keyword evidence="3" id="KW-1185">Reference proteome</keyword>
<sequence>MATLIQKSGTGAAQSLTEAPKNQQIARGSHSGQNAQNEQQDGQTTDEKNGDLQVRFLLQNLATNRHFHNLLNH</sequence>
<gene>
    <name evidence="2" type="ORF">YA0849_26030</name>
</gene>
<organism evidence="2 3">
    <name type="scientific">Pseudomonas veronii</name>
    <dbReference type="NCBI Taxonomy" id="76761"/>
    <lineage>
        <taxon>Bacteria</taxon>
        <taxon>Pseudomonadati</taxon>
        <taxon>Pseudomonadota</taxon>
        <taxon>Gammaproteobacteria</taxon>
        <taxon>Pseudomonadales</taxon>
        <taxon>Pseudomonadaceae</taxon>
        <taxon>Pseudomonas</taxon>
    </lineage>
</organism>
<comment type="caution">
    <text evidence="2">The sequence shown here is derived from an EMBL/GenBank/DDBJ whole genome shotgun (WGS) entry which is preliminary data.</text>
</comment>
<evidence type="ECO:0000256" key="1">
    <source>
        <dbReference type="SAM" id="MobiDB-lite"/>
    </source>
</evidence>
<protein>
    <submittedName>
        <fullName evidence="2">Uncharacterized protein</fullName>
    </submittedName>
</protein>
<feature type="region of interest" description="Disordered" evidence="1">
    <location>
        <begin position="1"/>
        <end position="51"/>
    </location>
</feature>
<dbReference type="Proteomes" id="UP000614123">
    <property type="component" value="Unassembled WGS sequence"/>
</dbReference>
<dbReference type="RefSeq" id="WP_198731726.1">
    <property type="nucleotide sequence ID" value="NZ_JAEILD010000149.1"/>
</dbReference>
<evidence type="ECO:0000313" key="2">
    <source>
        <dbReference type="EMBL" id="MBI6652453.1"/>
    </source>
</evidence>
<dbReference type="EMBL" id="JAEILD010000149">
    <property type="protein sequence ID" value="MBI6652453.1"/>
    <property type="molecule type" value="Genomic_DNA"/>
</dbReference>
<feature type="compositionally biased region" description="Polar residues" evidence="1">
    <location>
        <begin position="1"/>
        <end position="43"/>
    </location>
</feature>
<accession>A0ABS0VQ11</accession>
<proteinExistence type="predicted"/>